<gene>
    <name evidence="1" type="ORF">Pcinc_043704</name>
</gene>
<comment type="caution">
    <text evidence="1">The sequence shown here is derived from an EMBL/GenBank/DDBJ whole genome shotgun (WGS) entry which is preliminary data.</text>
</comment>
<sequence length="100" mass="10578">MSDVVVTWRGPIAQQPDTSLLELLVGISMLNPALENNNCVRDDCSGLKSGNGASLEADRQLTSGLSHGRLSGLNPCLKCDYHAVTSPCPSPLCVHHHLGS</sequence>
<evidence type="ECO:0000313" key="2">
    <source>
        <dbReference type="Proteomes" id="UP001286313"/>
    </source>
</evidence>
<reference evidence="1" key="1">
    <citation type="submission" date="2023-10" db="EMBL/GenBank/DDBJ databases">
        <title>Genome assemblies of two species of porcelain crab, Petrolisthes cinctipes and Petrolisthes manimaculis (Anomura: Porcellanidae).</title>
        <authorList>
            <person name="Angst P."/>
        </authorList>
    </citation>
    <scope>NUCLEOTIDE SEQUENCE</scope>
    <source>
        <strain evidence="1">PB745_01</strain>
        <tissue evidence="1">Gill</tissue>
    </source>
</reference>
<proteinExistence type="predicted"/>
<dbReference type="EMBL" id="JAWQEG010008846">
    <property type="protein sequence ID" value="KAK3849547.1"/>
    <property type="molecule type" value="Genomic_DNA"/>
</dbReference>
<protein>
    <submittedName>
        <fullName evidence="1">Uncharacterized protein</fullName>
    </submittedName>
</protein>
<accession>A0AAE1BF37</accession>
<evidence type="ECO:0000313" key="1">
    <source>
        <dbReference type="EMBL" id="KAK3849547.1"/>
    </source>
</evidence>
<dbReference type="Proteomes" id="UP001286313">
    <property type="component" value="Unassembled WGS sequence"/>
</dbReference>
<organism evidence="1 2">
    <name type="scientific">Petrolisthes cinctipes</name>
    <name type="common">Flat porcelain crab</name>
    <dbReference type="NCBI Taxonomy" id="88211"/>
    <lineage>
        <taxon>Eukaryota</taxon>
        <taxon>Metazoa</taxon>
        <taxon>Ecdysozoa</taxon>
        <taxon>Arthropoda</taxon>
        <taxon>Crustacea</taxon>
        <taxon>Multicrustacea</taxon>
        <taxon>Malacostraca</taxon>
        <taxon>Eumalacostraca</taxon>
        <taxon>Eucarida</taxon>
        <taxon>Decapoda</taxon>
        <taxon>Pleocyemata</taxon>
        <taxon>Anomura</taxon>
        <taxon>Galatheoidea</taxon>
        <taxon>Porcellanidae</taxon>
        <taxon>Petrolisthes</taxon>
    </lineage>
</organism>
<name>A0AAE1BF37_PETCI</name>
<keyword evidence="2" id="KW-1185">Reference proteome</keyword>
<dbReference type="AlphaFoldDB" id="A0AAE1BF37"/>